<dbReference type="SMART" id="SM00866">
    <property type="entry name" value="UTRA"/>
    <property type="match status" value="1"/>
</dbReference>
<dbReference type="SUPFAM" id="SSF46785">
    <property type="entry name" value="Winged helix' DNA-binding domain"/>
    <property type="match status" value="1"/>
</dbReference>
<dbReference type="AlphaFoldDB" id="A0AAN0K5M4"/>
<dbReference type="EMBL" id="AP028056">
    <property type="protein sequence ID" value="BEH00723.1"/>
    <property type="molecule type" value="Genomic_DNA"/>
</dbReference>
<dbReference type="InterPro" id="IPR011663">
    <property type="entry name" value="UTRA"/>
</dbReference>
<proteinExistence type="predicted"/>
<dbReference type="GO" id="GO:0045892">
    <property type="term" value="P:negative regulation of DNA-templated transcription"/>
    <property type="evidence" value="ECO:0007669"/>
    <property type="project" value="TreeGrafter"/>
</dbReference>
<evidence type="ECO:0000313" key="5">
    <source>
        <dbReference type="EMBL" id="BEH00723.1"/>
    </source>
</evidence>
<accession>A0AAN0K5M4</accession>
<reference evidence="5" key="1">
    <citation type="journal article" date="2024" name="Int. J. Syst. Evol. Microbiol.">
        <title>Brooklawnia propionicigenes sp. nov., a facultatively anaerobic, propionate-producing bacterium isolated from a methanogenic reactor treating waste from cattle farms.</title>
        <authorList>
            <person name="Akita Y."/>
            <person name="Ueki A."/>
            <person name="Tonouchi A."/>
            <person name="Sugawara Y."/>
            <person name="Honma S."/>
            <person name="Kaku N."/>
            <person name="Ueki K."/>
        </authorList>
    </citation>
    <scope>NUCLEOTIDE SEQUENCE</scope>
    <source>
        <strain evidence="5">SH051</strain>
    </source>
</reference>
<gene>
    <name evidence="5" type="ORF">brsh051_00040</name>
</gene>
<dbReference type="InterPro" id="IPR050679">
    <property type="entry name" value="Bact_HTH_transcr_reg"/>
</dbReference>
<dbReference type="KEGG" id="broo:brsh051_00040"/>
<dbReference type="Proteomes" id="UP001431656">
    <property type="component" value="Chromosome"/>
</dbReference>
<dbReference type="PANTHER" id="PTHR44846">
    <property type="entry name" value="MANNOSYL-D-GLYCERATE TRANSPORT/METABOLISM SYSTEM REPRESSOR MNGR-RELATED"/>
    <property type="match status" value="1"/>
</dbReference>
<keyword evidence="3" id="KW-0804">Transcription</keyword>
<dbReference type="Pfam" id="PF07702">
    <property type="entry name" value="UTRA"/>
    <property type="match status" value="1"/>
</dbReference>
<keyword evidence="2" id="KW-0238">DNA-binding</keyword>
<dbReference type="Gene3D" id="1.10.10.10">
    <property type="entry name" value="Winged helix-like DNA-binding domain superfamily/Winged helix DNA-binding domain"/>
    <property type="match status" value="1"/>
</dbReference>
<dbReference type="InterPro" id="IPR028978">
    <property type="entry name" value="Chorismate_lyase_/UTRA_dom_sf"/>
</dbReference>
<dbReference type="Gene3D" id="3.40.1410.10">
    <property type="entry name" value="Chorismate lyase-like"/>
    <property type="match status" value="1"/>
</dbReference>
<dbReference type="CDD" id="cd07377">
    <property type="entry name" value="WHTH_GntR"/>
    <property type="match status" value="1"/>
</dbReference>
<dbReference type="SMART" id="SM00345">
    <property type="entry name" value="HTH_GNTR"/>
    <property type="match status" value="1"/>
</dbReference>
<organism evidence="5 6">
    <name type="scientific">Brooklawnia propionicigenes</name>
    <dbReference type="NCBI Taxonomy" id="3041175"/>
    <lineage>
        <taxon>Bacteria</taxon>
        <taxon>Bacillati</taxon>
        <taxon>Actinomycetota</taxon>
        <taxon>Actinomycetes</taxon>
        <taxon>Propionibacteriales</taxon>
        <taxon>Propionibacteriaceae</taxon>
        <taxon>Brooklawnia</taxon>
    </lineage>
</organism>
<dbReference type="Pfam" id="PF00392">
    <property type="entry name" value="GntR"/>
    <property type="match status" value="1"/>
</dbReference>
<keyword evidence="6" id="KW-1185">Reference proteome</keyword>
<evidence type="ECO:0000259" key="4">
    <source>
        <dbReference type="PROSITE" id="PS50949"/>
    </source>
</evidence>
<dbReference type="InterPro" id="IPR036390">
    <property type="entry name" value="WH_DNA-bd_sf"/>
</dbReference>
<name>A0AAN0K5M4_9ACTN</name>
<feature type="domain" description="HTH gntR-type" evidence="4">
    <location>
        <begin position="12"/>
        <end position="78"/>
    </location>
</feature>
<keyword evidence="1" id="KW-0805">Transcription regulation</keyword>
<dbReference type="SUPFAM" id="SSF64288">
    <property type="entry name" value="Chorismate lyase-like"/>
    <property type="match status" value="1"/>
</dbReference>
<dbReference type="PROSITE" id="PS50949">
    <property type="entry name" value="HTH_GNTR"/>
    <property type="match status" value="1"/>
</dbReference>
<evidence type="ECO:0000256" key="2">
    <source>
        <dbReference type="ARBA" id="ARBA00023125"/>
    </source>
</evidence>
<dbReference type="InterPro" id="IPR036388">
    <property type="entry name" value="WH-like_DNA-bd_sf"/>
</dbReference>
<dbReference type="PANTHER" id="PTHR44846:SF1">
    <property type="entry name" value="MANNOSYL-D-GLYCERATE TRANSPORT_METABOLISM SYSTEM REPRESSOR MNGR-RELATED"/>
    <property type="match status" value="1"/>
</dbReference>
<dbReference type="InterPro" id="IPR000524">
    <property type="entry name" value="Tscrpt_reg_HTH_GntR"/>
</dbReference>
<sequence length="242" mass="26361">MPENPEPTAVRVPKYYLVKKEILALIAGLAPGTPVPTERELAARFATSRTTVRQAIAELVVDGRLARTQGSGTFVAQPKLMVVRPLTSFSQDLQSEGWHPGSIVLDISEVPASAEAAERLQVSPGTLVHRVERLRTAVDEPIAHEVALLPGPLPDLAGQLAAHSSLYRTLHEAYDITIATAEDTIETVLADPVTADLLGVETGLPLLLINRTGWDPDGHTVEWSVGRFRGDRFRFVSRQRLD</sequence>
<dbReference type="RefSeq" id="WP_286266349.1">
    <property type="nucleotide sequence ID" value="NZ_AP028056.1"/>
</dbReference>
<dbReference type="PRINTS" id="PR00035">
    <property type="entry name" value="HTHGNTR"/>
</dbReference>
<protein>
    <submittedName>
        <fullName evidence="5">GntR family transcriptional regulator</fullName>
    </submittedName>
</protein>
<evidence type="ECO:0000313" key="6">
    <source>
        <dbReference type="Proteomes" id="UP001431656"/>
    </source>
</evidence>
<evidence type="ECO:0000256" key="1">
    <source>
        <dbReference type="ARBA" id="ARBA00023015"/>
    </source>
</evidence>
<dbReference type="GO" id="GO:0003677">
    <property type="term" value="F:DNA binding"/>
    <property type="evidence" value="ECO:0007669"/>
    <property type="project" value="UniProtKB-KW"/>
</dbReference>
<evidence type="ECO:0000256" key="3">
    <source>
        <dbReference type="ARBA" id="ARBA00023163"/>
    </source>
</evidence>
<dbReference type="GO" id="GO:0003700">
    <property type="term" value="F:DNA-binding transcription factor activity"/>
    <property type="evidence" value="ECO:0007669"/>
    <property type="project" value="InterPro"/>
</dbReference>